<evidence type="ECO:0000256" key="6">
    <source>
        <dbReference type="ARBA" id="ARBA00023136"/>
    </source>
</evidence>
<dbReference type="CDD" id="cd17321">
    <property type="entry name" value="MFS_MMR_MDR_like"/>
    <property type="match status" value="1"/>
</dbReference>
<dbReference type="Proteomes" id="UP001596524">
    <property type="component" value="Unassembled WGS sequence"/>
</dbReference>
<sequence>MSDTSAHPHSAHHHGHPAAADGDEDGPRRPWTLLAVALAAQILVVLDISVVNTALPTIGRALDIEGGSLQWLVTAYVMMSGGGLLLGGRISDLLSRRGVFLTGLALFTVASIVSGFAETANQLIAARAVQGLSAALLTPSALSLITTTYSGAQRRAALALWGAVGSLGVAAGVLLGGAVTTWSSWQFIFWINGPVGLVALLVGHRTIARQRVARPSLAAFDLPGAATVLAGLAALVYTLGATETHGWWSLRTMTGLVVSLVFLVTFLRVERRAPQPLFPPHVWKLDALVSGTAVMLGITGILVGAVFLTSIFLQTVLGYSALRTGVAFLPFALAITLGTVLARHLLAHLAPRTVAAAGLVVTGAAAALLSFASGDAGYAADLLPGLITMGVGVGMVFVPVSVTSMAGIPSSHAGVASGFLMTGHEVGAALGVAVLSAVASTAGSLATLDGAADAFSRGFVGAAVIAGAIALFALRRMPAGRIAGEIGHMHH</sequence>
<evidence type="ECO:0000313" key="10">
    <source>
        <dbReference type="EMBL" id="MFC7359803.1"/>
    </source>
</evidence>
<keyword evidence="6 8" id="KW-0472">Membrane</keyword>
<feature type="transmembrane region" description="Helical" evidence="8">
    <location>
        <begin position="428"/>
        <end position="448"/>
    </location>
</feature>
<dbReference type="Gene3D" id="1.20.1250.20">
    <property type="entry name" value="MFS general substrate transporter like domains"/>
    <property type="match status" value="1"/>
</dbReference>
<evidence type="ECO:0000259" key="9">
    <source>
        <dbReference type="PROSITE" id="PS50850"/>
    </source>
</evidence>
<gene>
    <name evidence="10" type="ORF">ACFQO6_05930</name>
</gene>
<accession>A0ABW2N269</accession>
<keyword evidence="5 8" id="KW-1133">Transmembrane helix</keyword>
<feature type="transmembrane region" description="Helical" evidence="8">
    <location>
        <begin position="216"/>
        <end position="240"/>
    </location>
</feature>
<name>A0ABW2N269_9ACTN</name>
<dbReference type="InterPro" id="IPR020846">
    <property type="entry name" value="MFS_dom"/>
</dbReference>
<keyword evidence="4 8" id="KW-0812">Transmembrane</keyword>
<dbReference type="Gene3D" id="1.20.1720.10">
    <property type="entry name" value="Multidrug resistance protein D"/>
    <property type="match status" value="1"/>
</dbReference>
<dbReference type="EMBL" id="JBHTCH010000004">
    <property type="protein sequence ID" value="MFC7359803.1"/>
    <property type="molecule type" value="Genomic_DNA"/>
</dbReference>
<dbReference type="PANTHER" id="PTHR42718">
    <property type="entry name" value="MAJOR FACILITATOR SUPERFAMILY MULTIDRUG TRANSPORTER MFSC"/>
    <property type="match status" value="1"/>
</dbReference>
<feature type="transmembrane region" description="Helical" evidence="8">
    <location>
        <begin position="325"/>
        <end position="342"/>
    </location>
</feature>
<feature type="transmembrane region" description="Helical" evidence="8">
    <location>
        <begin position="454"/>
        <end position="474"/>
    </location>
</feature>
<evidence type="ECO:0000256" key="7">
    <source>
        <dbReference type="SAM" id="MobiDB-lite"/>
    </source>
</evidence>
<proteinExistence type="predicted"/>
<keyword evidence="2" id="KW-0813">Transport</keyword>
<evidence type="ECO:0000256" key="1">
    <source>
        <dbReference type="ARBA" id="ARBA00004651"/>
    </source>
</evidence>
<feature type="transmembrane region" description="Helical" evidence="8">
    <location>
        <begin position="185"/>
        <end position="204"/>
    </location>
</feature>
<keyword evidence="11" id="KW-1185">Reference proteome</keyword>
<dbReference type="RefSeq" id="WP_255889920.1">
    <property type="nucleotide sequence ID" value="NZ_JAFMZM010000002.1"/>
</dbReference>
<organism evidence="10 11">
    <name type="scientific">Nocardioides astragali</name>
    <dbReference type="NCBI Taxonomy" id="1776736"/>
    <lineage>
        <taxon>Bacteria</taxon>
        <taxon>Bacillati</taxon>
        <taxon>Actinomycetota</taxon>
        <taxon>Actinomycetes</taxon>
        <taxon>Propionibacteriales</taxon>
        <taxon>Nocardioidaceae</taxon>
        <taxon>Nocardioides</taxon>
    </lineage>
</organism>
<feature type="transmembrane region" description="Helical" evidence="8">
    <location>
        <begin position="386"/>
        <end position="408"/>
    </location>
</feature>
<dbReference type="SUPFAM" id="SSF103473">
    <property type="entry name" value="MFS general substrate transporter"/>
    <property type="match status" value="1"/>
</dbReference>
<evidence type="ECO:0000256" key="4">
    <source>
        <dbReference type="ARBA" id="ARBA00022692"/>
    </source>
</evidence>
<feature type="transmembrane region" description="Helical" evidence="8">
    <location>
        <begin position="98"/>
        <end position="117"/>
    </location>
</feature>
<protein>
    <submittedName>
        <fullName evidence="10">MFS transporter</fullName>
    </submittedName>
</protein>
<feature type="transmembrane region" description="Helical" evidence="8">
    <location>
        <begin position="157"/>
        <end position="179"/>
    </location>
</feature>
<feature type="transmembrane region" description="Helical" evidence="8">
    <location>
        <begin position="67"/>
        <end position="86"/>
    </location>
</feature>
<feature type="region of interest" description="Disordered" evidence="7">
    <location>
        <begin position="1"/>
        <end position="24"/>
    </location>
</feature>
<dbReference type="Pfam" id="PF07690">
    <property type="entry name" value="MFS_1"/>
    <property type="match status" value="1"/>
</dbReference>
<dbReference type="InterPro" id="IPR036259">
    <property type="entry name" value="MFS_trans_sf"/>
</dbReference>
<feature type="transmembrane region" description="Helical" evidence="8">
    <location>
        <begin position="33"/>
        <end position="55"/>
    </location>
</feature>
<reference evidence="11" key="1">
    <citation type="journal article" date="2019" name="Int. J. Syst. Evol. Microbiol.">
        <title>The Global Catalogue of Microorganisms (GCM) 10K type strain sequencing project: providing services to taxonomists for standard genome sequencing and annotation.</title>
        <authorList>
            <consortium name="The Broad Institute Genomics Platform"/>
            <consortium name="The Broad Institute Genome Sequencing Center for Infectious Disease"/>
            <person name="Wu L."/>
            <person name="Ma J."/>
        </authorList>
    </citation>
    <scope>NUCLEOTIDE SEQUENCE [LARGE SCALE GENOMIC DNA]</scope>
    <source>
        <strain evidence="11">FCH27</strain>
    </source>
</reference>
<evidence type="ECO:0000313" key="11">
    <source>
        <dbReference type="Proteomes" id="UP001596524"/>
    </source>
</evidence>
<comment type="caution">
    <text evidence="10">The sequence shown here is derived from an EMBL/GenBank/DDBJ whole genome shotgun (WGS) entry which is preliminary data.</text>
</comment>
<dbReference type="PROSITE" id="PS50850">
    <property type="entry name" value="MFS"/>
    <property type="match status" value="1"/>
</dbReference>
<dbReference type="InterPro" id="IPR011701">
    <property type="entry name" value="MFS"/>
</dbReference>
<feature type="domain" description="Major facilitator superfamily (MFS) profile" evidence="9">
    <location>
        <begin position="33"/>
        <end position="481"/>
    </location>
</feature>
<feature type="transmembrane region" description="Helical" evidence="8">
    <location>
        <begin position="288"/>
        <end position="313"/>
    </location>
</feature>
<evidence type="ECO:0000256" key="8">
    <source>
        <dbReference type="SAM" id="Phobius"/>
    </source>
</evidence>
<evidence type="ECO:0000256" key="2">
    <source>
        <dbReference type="ARBA" id="ARBA00022448"/>
    </source>
</evidence>
<comment type="subcellular location">
    <subcellularLocation>
        <location evidence="1">Cell membrane</location>
        <topology evidence="1">Multi-pass membrane protein</topology>
    </subcellularLocation>
</comment>
<evidence type="ECO:0000256" key="3">
    <source>
        <dbReference type="ARBA" id="ARBA00022475"/>
    </source>
</evidence>
<feature type="transmembrane region" description="Helical" evidence="8">
    <location>
        <begin position="354"/>
        <end position="374"/>
    </location>
</feature>
<feature type="transmembrane region" description="Helical" evidence="8">
    <location>
        <begin position="246"/>
        <end position="267"/>
    </location>
</feature>
<evidence type="ECO:0000256" key="5">
    <source>
        <dbReference type="ARBA" id="ARBA00022989"/>
    </source>
</evidence>
<keyword evidence="3" id="KW-1003">Cell membrane</keyword>
<dbReference type="PANTHER" id="PTHR42718:SF46">
    <property type="entry name" value="BLR6921 PROTEIN"/>
    <property type="match status" value="1"/>
</dbReference>